<proteinExistence type="predicted"/>
<dbReference type="OrthoDB" id="6357601at2759"/>
<dbReference type="KEGG" id="dpx:DAPPUDRAFT_67142"/>
<dbReference type="Proteomes" id="UP000000305">
    <property type="component" value="Unassembled WGS sequence"/>
</dbReference>
<dbReference type="OMA" id="CTHIMQP"/>
<dbReference type="HOGENOM" id="CLU_013929_10_1_1"/>
<dbReference type="GO" id="GO:0005634">
    <property type="term" value="C:nucleus"/>
    <property type="evidence" value="ECO:0000318"/>
    <property type="project" value="GO_Central"/>
</dbReference>
<organism evidence="2 3">
    <name type="scientific">Daphnia pulex</name>
    <name type="common">Water flea</name>
    <dbReference type="NCBI Taxonomy" id="6669"/>
    <lineage>
        <taxon>Eukaryota</taxon>
        <taxon>Metazoa</taxon>
        <taxon>Ecdysozoa</taxon>
        <taxon>Arthropoda</taxon>
        <taxon>Crustacea</taxon>
        <taxon>Branchiopoda</taxon>
        <taxon>Diplostraca</taxon>
        <taxon>Cladocera</taxon>
        <taxon>Anomopoda</taxon>
        <taxon>Daphniidae</taxon>
        <taxon>Daphnia</taxon>
    </lineage>
</organism>
<evidence type="ECO:0000259" key="1">
    <source>
        <dbReference type="Pfam" id="PF03184"/>
    </source>
</evidence>
<dbReference type="InParanoid" id="E9HY05"/>
<dbReference type="AlphaFoldDB" id="E9HY05"/>
<dbReference type="STRING" id="6669.E9HY05"/>
<evidence type="ECO:0000313" key="2">
    <source>
        <dbReference type="EMBL" id="EFX63377.1"/>
    </source>
</evidence>
<dbReference type="InterPro" id="IPR004875">
    <property type="entry name" value="DDE_SF_endonuclease_dom"/>
</dbReference>
<dbReference type="InterPro" id="IPR050863">
    <property type="entry name" value="CenT-Element_Derived"/>
</dbReference>
<feature type="domain" description="DDE-1" evidence="1">
    <location>
        <begin position="187"/>
        <end position="310"/>
    </location>
</feature>
<evidence type="ECO:0000313" key="3">
    <source>
        <dbReference type="Proteomes" id="UP000000305"/>
    </source>
</evidence>
<dbReference type="PANTHER" id="PTHR19303">
    <property type="entry name" value="TRANSPOSON"/>
    <property type="match status" value="1"/>
</dbReference>
<gene>
    <name evidence="2" type="ORF">DAPPUDRAFT_67142</name>
</gene>
<dbReference type="PhylomeDB" id="E9HY05"/>
<protein>
    <recommendedName>
        <fullName evidence="1">DDE-1 domain-containing protein</fullName>
    </recommendedName>
</protein>
<reference evidence="2 3" key="1">
    <citation type="journal article" date="2011" name="Science">
        <title>The ecoresponsive genome of Daphnia pulex.</title>
        <authorList>
            <person name="Colbourne J.K."/>
            <person name="Pfrender M.E."/>
            <person name="Gilbert D."/>
            <person name="Thomas W.K."/>
            <person name="Tucker A."/>
            <person name="Oakley T.H."/>
            <person name="Tokishita S."/>
            <person name="Aerts A."/>
            <person name="Arnold G.J."/>
            <person name="Basu M.K."/>
            <person name="Bauer D.J."/>
            <person name="Caceres C.E."/>
            <person name="Carmel L."/>
            <person name="Casola C."/>
            <person name="Choi J.H."/>
            <person name="Detter J.C."/>
            <person name="Dong Q."/>
            <person name="Dusheyko S."/>
            <person name="Eads B.D."/>
            <person name="Frohlich T."/>
            <person name="Geiler-Samerotte K.A."/>
            <person name="Gerlach D."/>
            <person name="Hatcher P."/>
            <person name="Jogdeo S."/>
            <person name="Krijgsveld J."/>
            <person name="Kriventseva E.V."/>
            <person name="Kultz D."/>
            <person name="Laforsch C."/>
            <person name="Lindquist E."/>
            <person name="Lopez J."/>
            <person name="Manak J.R."/>
            <person name="Muller J."/>
            <person name="Pangilinan J."/>
            <person name="Patwardhan R.P."/>
            <person name="Pitluck S."/>
            <person name="Pritham E.J."/>
            <person name="Rechtsteiner A."/>
            <person name="Rho M."/>
            <person name="Rogozin I.B."/>
            <person name="Sakarya O."/>
            <person name="Salamov A."/>
            <person name="Schaack S."/>
            <person name="Shapiro H."/>
            <person name="Shiga Y."/>
            <person name="Skalitzky C."/>
            <person name="Smith Z."/>
            <person name="Souvorov A."/>
            <person name="Sung W."/>
            <person name="Tang Z."/>
            <person name="Tsuchiya D."/>
            <person name="Tu H."/>
            <person name="Vos H."/>
            <person name="Wang M."/>
            <person name="Wolf Y.I."/>
            <person name="Yamagata H."/>
            <person name="Yamada T."/>
            <person name="Ye Y."/>
            <person name="Shaw J.R."/>
            <person name="Andrews J."/>
            <person name="Crease T.J."/>
            <person name="Tang H."/>
            <person name="Lucas S.M."/>
            <person name="Robertson H.M."/>
            <person name="Bork P."/>
            <person name="Koonin E.V."/>
            <person name="Zdobnov E.M."/>
            <person name="Grigoriev I.V."/>
            <person name="Lynch M."/>
            <person name="Boore J.L."/>
        </authorList>
    </citation>
    <scope>NUCLEOTIDE SEQUENCE [LARGE SCALE GENOMIC DNA]</scope>
</reference>
<dbReference type="eggNOG" id="KOG3105">
    <property type="taxonomic scope" value="Eukaryota"/>
</dbReference>
<dbReference type="EMBL" id="GL733093">
    <property type="protein sequence ID" value="EFX63377.1"/>
    <property type="molecule type" value="Genomic_DNA"/>
</dbReference>
<accession>E9HY05</accession>
<dbReference type="PANTHER" id="PTHR19303:SF71">
    <property type="entry name" value="ZINC FINGER PHD-TYPE DOMAIN-CONTAINING PROTEIN"/>
    <property type="match status" value="1"/>
</dbReference>
<sequence>MVLDDGESCSSVATLFDIPRRSLARYVEKKKKSGLEEQNMPNSEDETLLADYLHRSADIYFGLSPIDVRKLAYLVATKLNLKIPTSWTEKLAAGPDWFASFMKRHPTLAIRKPEATSLARTSSFNIHNCNLFFDNYQRVLVREKIGLECVWNMDEIGVTTVSPPEKIVGRKGQKQIGSIVSGERGVLVTVVCAVSSYGNSIPPFFVFPRVNFKNHFLAGGPLGCDGTANKSGWMNDASMDLWIKHFIKYVRPSKERPVLLLLDNHSSHMSVNALHIAKENYVHFLSFPAHCSHRLQPLDVSVYGPMKKYVSSA</sequence>
<dbReference type="Pfam" id="PF03184">
    <property type="entry name" value="DDE_1"/>
    <property type="match status" value="1"/>
</dbReference>
<feature type="non-terminal residue" evidence="2">
    <location>
        <position position="1"/>
    </location>
</feature>
<dbReference type="GO" id="GO:0003677">
    <property type="term" value="F:DNA binding"/>
    <property type="evidence" value="ECO:0000318"/>
    <property type="project" value="GO_Central"/>
</dbReference>
<name>E9HY05_DAPPU</name>
<keyword evidence="3" id="KW-1185">Reference proteome</keyword>